<keyword evidence="3" id="KW-1185">Reference proteome</keyword>
<sequence>MSLWFWILVAAFGALTQKLIGYFVAPDLLERPRVADTASAITVGLLSALVITQTFASGTSLVLDARVASVAVAAVALWLRAPFILVVVLGAVTASGLRAAGLAA</sequence>
<accession>A0A7H0H420</accession>
<organism evidence="2 3">
    <name type="scientific">Tessaracoccus defluvii</name>
    <dbReference type="NCBI Taxonomy" id="1285901"/>
    <lineage>
        <taxon>Bacteria</taxon>
        <taxon>Bacillati</taxon>
        <taxon>Actinomycetota</taxon>
        <taxon>Actinomycetes</taxon>
        <taxon>Propionibacteriales</taxon>
        <taxon>Propionibacteriaceae</taxon>
        <taxon>Tessaracoccus</taxon>
    </lineage>
</organism>
<name>A0A7H0H420_9ACTN</name>
<evidence type="ECO:0000313" key="2">
    <source>
        <dbReference type="EMBL" id="QNP55286.1"/>
    </source>
</evidence>
<evidence type="ECO:0000256" key="1">
    <source>
        <dbReference type="SAM" id="Phobius"/>
    </source>
</evidence>
<feature type="transmembrane region" description="Helical" evidence="1">
    <location>
        <begin position="70"/>
        <end position="92"/>
    </location>
</feature>
<reference evidence="2 3" key="1">
    <citation type="submission" date="2020-08" db="EMBL/GenBank/DDBJ databases">
        <title>Genome sequence of Tessaracoccus defluvii JCM 17540T.</title>
        <authorList>
            <person name="Hyun D.-W."/>
            <person name="Bae J.-W."/>
        </authorList>
    </citation>
    <scope>NUCLEOTIDE SEQUENCE [LARGE SCALE GENOMIC DNA]</scope>
    <source>
        <strain evidence="2 3">JCM 17540</strain>
    </source>
</reference>
<dbReference type="RefSeq" id="WP_187720422.1">
    <property type="nucleotide sequence ID" value="NZ_BAABBL010000014.1"/>
</dbReference>
<keyword evidence="1" id="KW-0472">Membrane</keyword>
<evidence type="ECO:0000313" key="3">
    <source>
        <dbReference type="Proteomes" id="UP000516117"/>
    </source>
</evidence>
<dbReference type="EMBL" id="CP060789">
    <property type="protein sequence ID" value="QNP55286.1"/>
    <property type="molecule type" value="Genomic_DNA"/>
</dbReference>
<feature type="transmembrane region" description="Helical" evidence="1">
    <location>
        <begin position="40"/>
        <end position="63"/>
    </location>
</feature>
<dbReference type="Pfam" id="PF05437">
    <property type="entry name" value="AzlD"/>
    <property type="match status" value="1"/>
</dbReference>
<proteinExistence type="predicted"/>
<dbReference type="AlphaFoldDB" id="A0A7H0H420"/>
<keyword evidence="1" id="KW-1133">Transmembrane helix</keyword>
<protein>
    <submittedName>
        <fullName evidence="2">AzlD domain-containing protein</fullName>
    </submittedName>
</protein>
<dbReference type="InterPro" id="IPR008407">
    <property type="entry name" value="Brnchd-chn_aa_trnsp_AzlD"/>
</dbReference>
<dbReference type="KEGG" id="tdf:H9L22_13750"/>
<gene>
    <name evidence="2" type="ORF">H9L22_13750</name>
</gene>
<dbReference type="Proteomes" id="UP000516117">
    <property type="component" value="Chromosome"/>
</dbReference>
<keyword evidence="1" id="KW-0812">Transmembrane</keyword>